<accession>A0A6P8I8W2</accession>
<keyword evidence="4" id="KW-1015">Disulfide bond</keyword>
<keyword evidence="8" id="KW-1185">Reference proteome</keyword>
<feature type="region of interest" description="Disordered" evidence="6">
    <location>
        <begin position="812"/>
        <end position="841"/>
    </location>
</feature>
<reference evidence="9" key="1">
    <citation type="submission" date="2025-08" db="UniProtKB">
        <authorList>
            <consortium name="RefSeq"/>
        </authorList>
    </citation>
    <scope>IDENTIFICATION</scope>
    <source>
        <tissue evidence="9">Tentacle</tissue>
    </source>
</reference>
<dbReference type="FunCoup" id="A0A6P8I8W2">
    <property type="interactions" value="991"/>
</dbReference>
<organism evidence="8 9">
    <name type="scientific">Actinia tenebrosa</name>
    <name type="common">Australian red waratah sea anemone</name>
    <dbReference type="NCBI Taxonomy" id="6105"/>
    <lineage>
        <taxon>Eukaryota</taxon>
        <taxon>Metazoa</taxon>
        <taxon>Cnidaria</taxon>
        <taxon>Anthozoa</taxon>
        <taxon>Hexacorallia</taxon>
        <taxon>Actiniaria</taxon>
        <taxon>Actiniidae</taxon>
        <taxon>Actinia</taxon>
    </lineage>
</organism>
<keyword evidence="3" id="KW-0256">Endoplasmic reticulum</keyword>
<dbReference type="PANTHER" id="PTHR15414">
    <property type="entry name" value="OS-9-RELATED"/>
    <property type="match status" value="1"/>
</dbReference>
<dbReference type="RefSeq" id="XP_031563676.1">
    <property type="nucleotide sequence ID" value="XM_031707816.1"/>
</dbReference>
<feature type="region of interest" description="Disordered" evidence="6">
    <location>
        <begin position="343"/>
        <end position="484"/>
    </location>
</feature>
<feature type="region of interest" description="Disordered" evidence="6">
    <location>
        <begin position="975"/>
        <end position="1000"/>
    </location>
</feature>
<comment type="subcellular location">
    <subcellularLocation>
        <location evidence="1">Endoplasmic reticulum</location>
    </subcellularLocation>
</comment>
<dbReference type="PROSITE" id="PS51914">
    <property type="entry name" value="MRH"/>
    <property type="match status" value="1"/>
</dbReference>
<keyword evidence="5" id="KW-0175">Coiled coil</keyword>
<evidence type="ECO:0000256" key="1">
    <source>
        <dbReference type="ARBA" id="ARBA00004240"/>
    </source>
</evidence>
<dbReference type="KEGG" id="aten:116299184"/>
<dbReference type="InParanoid" id="A0A6P8I8W2"/>
<feature type="coiled-coil region" evidence="5">
    <location>
        <begin position="618"/>
        <end position="707"/>
    </location>
</feature>
<dbReference type="GO" id="GO:0030970">
    <property type="term" value="P:retrograde protein transport, ER to cytosol"/>
    <property type="evidence" value="ECO:0007669"/>
    <property type="project" value="TreeGrafter"/>
</dbReference>
<evidence type="ECO:0000256" key="6">
    <source>
        <dbReference type="SAM" id="MobiDB-lite"/>
    </source>
</evidence>
<feature type="compositionally biased region" description="Basic and acidic residues" evidence="6">
    <location>
        <begin position="533"/>
        <end position="556"/>
    </location>
</feature>
<feature type="compositionally biased region" description="Basic and acidic residues" evidence="6">
    <location>
        <begin position="445"/>
        <end position="474"/>
    </location>
</feature>
<proteinExistence type="predicted"/>
<dbReference type="Gene3D" id="2.70.130.10">
    <property type="entry name" value="Mannose-6-phosphate receptor binding domain"/>
    <property type="match status" value="1"/>
</dbReference>
<dbReference type="InterPro" id="IPR044865">
    <property type="entry name" value="MRH_dom"/>
</dbReference>
<dbReference type="Pfam" id="PF07915">
    <property type="entry name" value="PRKCSH"/>
    <property type="match status" value="1"/>
</dbReference>
<feature type="compositionally biased region" description="Polar residues" evidence="6">
    <location>
        <begin position="346"/>
        <end position="357"/>
    </location>
</feature>
<feature type="domain" description="MRH" evidence="7">
    <location>
        <begin position="102"/>
        <end position="222"/>
    </location>
</feature>
<dbReference type="InterPro" id="IPR012913">
    <property type="entry name" value="OS9-like_dom"/>
</dbReference>
<evidence type="ECO:0000256" key="2">
    <source>
        <dbReference type="ARBA" id="ARBA00022729"/>
    </source>
</evidence>
<dbReference type="SUPFAM" id="SSF50911">
    <property type="entry name" value="Mannose 6-phosphate receptor domain"/>
    <property type="match status" value="1"/>
</dbReference>
<keyword evidence="2" id="KW-0732">Signal</keyword>
<dbReference type="Proteomes" id="UP000515163">
    <property type="component" value="Unplaced"/>
</dbReference>
<dbReference type="GO" id="GO:0030968">
    <property type="term" value="P:endoplasmic reticulum unfolded protein response"/>
    <property type="evidence" value="ECO:0007669"/>
    <property type="project" value="InterPro"/>
</dbReference>
<dbReference type="InterPro" id="IPR009011">
    <property type="entry name" value="Man6P_isomerase_rcpt-bd_dom_sf"/>
</dbReference>
<evidence type="ECO:0000256" key="5">
    <source>
        <dbReference type="SAM" id="Coils"/>
    </source>
</evidence>
<dbReference type="GO" id="GO:0005788">
    <property type="term" value="C:endoplasmic reticulum lumen"/>
    <property type="evidence" value="ECO:0007669"/>
    <property type="project" value="TreeGrafter"/>
</dbReference>
<dbReference type="GeneID" id="116299184"/>
<feature type="compositionally biased region" description="Basic and acidic residues" evidence="6">
    <location>
        <begin position="394"/>
        <end position="430"/>
    </location>
</feature>
<sequence length="1000" mass="114169">MAFLQRLRGLLIFTVCSSFITGALSILNLDELHNNKYGIEITNVPVLLREDSDISDSMLISSKHGQQYQCTLPQIETEETIKDARTDFTTEEVTDLLKSMQNRCLYHNKGWWMYEFCYGKSVSQYHEEANKVVGEKMSLGVYSSETDWSKEKIELPYSKNSSKRFHSQFFVNGTKCDLNGELRSTQVKFKCEPDSQDHVTMVDEPSSCTYVVVVHTEKLCNHPLFKPPADNKPLPITCSPALPQDHYQMYLDTLEREKKAKAKALADKIKKLQELDEDEDMFDDITWGSKERKPRKSELWPWNNPGVENNDETWLSGNIGKKSIGVSRMDIIKGRILKNDEDVTGQERTVTITSRGMNQDRKPAKNNAEAVEGNVKKQQKQEDSSNMKTKKQQTNKDTDGTEAVGKDIKEGNNEDIHADNVKEGGNKDIKLGVFTPTSSSKVVGKVKEDEESKTTIDGEHTLQDDLTKQQSSERKQKKKRSLEEEWKEALTKARDHFQSVVRKQLEGMGVDPDELEERVKFMKGFNKPMKTTVPDKKKPETKEEDQDQKKQEEKTKMTLDPTIDGLKAAVDKKLENLMQSVTQKEEEGKLEKNSKEKRVLANIKKIMQGMDHQNVLLMKKEETLQRELENHFEELRDRFNMELTIMKRLIDDIEQKRIDAAEGEEEDYLKNIVEKLKTSVHRFDASNKALSKDMEAVKELNKEVHNKIDDLVAGKEGNRNNKGSDFFRLAAKANLLLRRLLQRSAQLDKDMRAMKEVSDDIKARKEEYFDDFSGEKSAGLKENAELEKEAELRLSSIVQRLKKMFKGLNEGNLETDDKTGNFGSEDPIENQDMDATGIPPFSDDSIRVRVTKIKGDDGKTAWSEGDDKEKGKAENEMGVEERLMRASKRMEKLVKKQLKSAGISPGGKIRVKIITSRDALDNLGSNKGTELLSDEETNQFKDMIMTLMGGSPEAGNERKRQAELENNYNLVWGENKMKKAPPEQDEEPDAELVFDDTDGF</sequence>
<feature type="region of interest" description="Disordered" evidence="6">
    <location>
        <begin position="525"/>
        <end position="556"/>
    </location>
</feature>
<dbReference type="PANTHER" id="PTHR15414:SF5">
    <property type="entry name" value="PROTEIN OS-9"/>
    <property type="match status" value="1"/>
</dbReference>
<evidence type="ECO:0000256" key="4">
    <source>
        <dbReference type="ARBA" id="ARBA00023157"/>
    </source>
</evidence>
<evidence type="ECO:0000259" key="7">
    <source>
        <dbReference type="PROSITE" id="PS51914"/>
    </source>
</evidence>
<dbReference type="InterPro" id="IPR045149">
    <property type="entry name" value="OS-9-like"/>
</dbReference>
<evidence type="ECO:0000256" key="3">
    <source>
        <dbReference type="ARBA" id="ARBA00022824"/>
    </source>
</evidence>
<dbReference type="OrthoDB" id="448954at2759"/>
<gene>
    <name evidence="9" type="primary">LOC116299184</name>
</gene>
<protein>
    <submittedName>
        <fullName evidence="9">Protein OS-9-like</fullName>
    </submittedName>
</protein>
<name>A0A6P8I8W2_ACTTE</name>
<feature type="compositionally biased region" description="Acidic residues" evidence="6">
    <location>
        <begin position="983"/>
        <end position="1000"/>
    </location>
</feature>
<dbReference type="AlphaFoldDB" id="A0A6P8I8W2"/>
<evidence type="ECO:0000313" key="9">
    <source>
        <dbReference type="RefSeq" id="XP_031563676.1"/>
    </source>
</evidence>
<evidence type="ECO:0000313" key="8">
    <source>
        <dbReference type="Proteomes" id="UP000515163"/>
    </source>
</evidence>